<dbReference type="Gene3D" id="1.10.3810.10">
    <property type="entry name" value="Biosynthetic peptidoglycan transglycosylase-like"/>
    <property type="match status" value="1"/>
</dbReference>
<dbReference type="GO" id="GO:0016763">
    <property type="term" value="F:pentosyltransferase activity"/>
    <property type="evidence" value="ECO:0007669"/>
    <property type="project" value="InterPro"/>
</dbReference>
<keyword evidence="3 12" id="KW-0328">Glycosyltransferase</keyword>
<dbReference type="InterPro" id="IPR023346">
    <property type="entry name" value="Lysozyme-like_dom_sf"/>
</dbReference>
<evidence type="ECO:0000256" key="10">
    <source>
        <dbReference type="ARBA" id="ARBA00023316"/>
    </source>
</evidence>
<keyword evidence="10" id="KW-0961">Cell wall biogenesis/degradation</keyword>
<dbReference type="InterPro" id="IPR001264">
    <property type="entry name" value="Glyco_trans_51"/>
</dbReference>
<keyword evidence="12" id="KW-0378">Hydrolase</keyword>
<keyword evidence="7" id="KW-0573">Peptidoglycan synthesis</keyword>
<protein>
    <submittedName>
        <fullName evidence="12">Membrane carboxypeptidase (Penicillin-binding protein)</fullName>
        <ecNumber evidence="12">2.4.2.-</ecNumber>
    </submittedName>
</protein>
<dbReference type="Pfam" id="PF00912">
    <property type="entry name" value="Transgly"/>
    <property type="match status" value="1"/>
</dbReference>
<dbReference type="GO" id="GO:0071555">
    <property type="term" value="P:cell wall organization"/>
    <property type="evidence" value="ECO:0007669"/>
    <property type="project" value="UniProtKB-KW"/>
</dbReference>
<evidence type="ECO:0000313" key="12">
    <source>
        <dbReference type="EMBL" id="AJQ93060.1"/>
    </source>
</evidence>
<dbReference type="GO" id="GO:0009252">
    <property type="term" value="P:peptidoglycan biosynthetic process"/>
    <property type="evidence" value="ECO:0007669"/>
    <property type="project" value="UniProtKB-KW"/>
</dbReference>
<keyword evidence="12" id="KW-0121">Carboxypeptidase</keyword>
<dbReference type="GO" id="GO:0004180">
    <property type="term" value="F:carboxypeptidase activity"/>
    <property type="evidence" value="ECO:0007669"/>
    <property type="project" value="UniProtKB-KW"/>
</dbReference>
<keyword evidence="12" id="KW-0645">Protease</keyword>
<dbReference type="GO" id="GO:0008360">
    <property type="term" value="P:regulation of cell shape"/>
    <property type="evidence" value="ECO:0007669"/>
    <property type="project" value="UniProtKB-KW"/>
</dbReference>
<sequence>MRDPLVADHWLGNRWTDLDDISAQLPLAVISSEDQKFPDHMGFDFEAIADALEEQRKRPRGASTITQQLAKNLFLWPGRSYVRKGLEAWFTLWMEWLWPKQRIMEVYLNVIEYGPGVYGVTTASERFFHKSPARLTRTEASLLAAVLPNPKRMSASQPSAYVWSRSYEIRQAMRALGGISYLPW</sequence>
<evidence type="ECO:0000256" key="5">
    <source>
        <dbReference type="ARBA" id="ARBA00022692"/>
    </source>
</evidence>
<dbReference type="NCBIfam" id="TIGR02070">
    <property type="entry name" value="mono_pep_trsgly"/>
    <property type="match status" value="1"/>
</dbReference>
<keyword evidence="4 12" id="KW-0808">Transferase</keyword>
<keyword evidence="6" id="KW-0133">Cell shape</keyword>
<dbReference type="AlphaFoldDB" id="A0A0C5V0G8"/>
<evidence type="ECO:0000256" key="2">
    <source>
        <dbReference type="ARBA" id="ARBA00022519"/>
    </source>
</evidence>
<evidence type="ECO:0000313" key="13">
    <source>
        <dbReference type="Proteomes" id="UP000032266"/>
    </source>
</evidence>
<name>A0A0C5V0G8_9GAMM</name>
<dbReference type="InterPro" id="IPR036950">
    <property type="entry name" value="PBP_transglycosylase"/>
</dbReference>
<dbReference type="GO" id="GO:0009274">
    <property type="term" value="C:peptidoglycan-based cell wall"/>
    <property type="evidence" value="ECO:0007669"/>
    <property type="project" value="InterPro"/>
</dbReference>
<dbReference type="HOGENOM" id="CLU_006354_1_1_6"/>
<evidence type="ECO:0000256" key="8">
    <source>
        <dbReference type="ARBA" id="ARBA00022989"/>
    </source>
</evidence>
<evidence type="ECO:0000259" key="11">
    <source>
        <dbReference type="Pfam" id="PF00912"/>
    </source>
</evidence>
<keyword evidence="5" id="KW-0812">Transmembrane</keyword>
<dbReference type="Proteomes" id="UP000032266">
    <property type="component" value="Chromosome"/>
</dbReference>
<dbReference type="EMBL" id="CP007142">
    <property type="protein sequence ID" value="AJQ93060.1"/>
    <property type="molecule type" value="Genomic_DNA"/>
</dbReference>
<reference evidence="12 13" key="1">
    <citation type="submission" date="2014-01" db="EMBL/GenBank/DDBJ databases">
        <title>Full genme sequencing of cellulolytic bacterium Gynuella sunshinyii YC6258T gen. nov., sp. nov.</title>
        <authorList>
            <person name="Khan H."/>
            <person name="Chung E.J."/>
            <person name="Chung Y.R."/>
        </authorList>
    </citation>
    <scope>NUCLEOTIDE SEQUENCE [LARGE SCALE GENOMIC DNA]</scope>
    <source>
        <strain evidence="12 13">YC6258</strain>
    </source>
</reference>
<dbReference type="SUPFAM" id="SSF53955">
    <property type="entry name" value="Lysozyme-like"/>
    <property type="match status" value="1"/>
</dbReference>
<gene>
    <name evidence="12" type="ORF">YC6258_01010</name>
</gene>
<feature type="domain" description="Glycosyl transferase family 51" evidence="11">
    <location>
        <begin position="13"/>
        <end position="173"/>
    </location>
</feature>
<keyword evidence="2" id="KW-0997">Cell inner membrane</keyword>
<evidence type="ECO:0000256" key="6">
    <source>
        <dbReference type="ARBA" id="ARBA00022960"/>
    </source>
</evidence>
<organism evidence="12 13">
    <name type="scientific">Gynuella sunshinyii YC6258</name>
    <dbReference type="NCBI Taxonomy" id="1445510"/>
    <lineage>
        <taxon>Bacteria</taxon>
        <taxon>Pseudomonadati</taxon>
        <taxon>Pseudomonadota</taxon>
        <taxon>Gammaproteobacteria</taxon>
        <taxon>Oceanospirillales</taxon>
        <taxon>Saccharospirillaceae</taxon>
        <taxon>Gynuella</taxon>
    </lineage>
</organism>
<keyword evidence="8" id="KW-1133">Transmembrane helix</keyword>
<evidence type="ECO:0000256" key="1">
    <source>
        <dbReference type="ARBA" id="ARBA00022475"/>
    </source>
</evidence>
<dbReference type="EC" id="2.4.2.-" evidence="12"/>
<proteinExistence type="predicted"/>
<keyword evidence="1" id="KW-1003">Cell membrane</keyword>
<evidence type="ECO:0000256" key="3">
    <source>
        <dbReference type="ARBA" id="ARBA00022676"/>
    </source>
</evidence>
<accession>A0A0C5V0G8</accession>
<dbReference type="PANTHER" id="PTHR30400:SF0">
    <property type="entry name" value="BIOSYNTHETIC PEPTIDOGLYCAN TRANSGLYCOSYLASE"/>
    <property type="match status" value="1"/>
</dbReference>
<dbReference type="STRING" id="1445510.YC6258_01010"/>
<evidence type="ECO:0000256" key="9">
    <source>
        <dbReference type="ARBA" id="ARBA00023136"/>
    </source>
</evidence>
<keyword evidence="9" id="KW-0472">Membrane</keyword>
<keyword evidence="13" id="KW-1185">Reference proteome</keyword>
<dbReference type="InterPro" id="IPR011812">
    <property type="entry name" value="Pep_trsgly"/>
</dbReference>
<dbReference type="PANTHER" id="PTHR30400">
    <property type="entry name" value="MONOFUNCTIONAL BIOSYNTHETIC PEPTIDOGLYCAN TRANSGLYCOSYLASE"/>
    <property type="match status" value="1"/>
</dbReference>
<dbReference type="PATRIC" id="fig|1445510.3.peg.986"/>
<dbReference type="GO" id="GO:0016020">
    <property type="term" value="C:membrane"/>
    <property type="evidence" value="ECO:0007669"/>
    <property type="project" value="InterPro"/>
</dbReference>
<evidence type="ECO:0000256" key="7">
    <source>
        <dbReference type="ARBA" id="ARBA00022984"/>
    </source>
</evidence>
<dbReference type="KEGG" id="gsn:YC6258_01010"/>
<evidence type="ECO:0000256" key="4">
    <source>
        <dbReference type="ARBA" id="ARBA00022679"/>
    </source>
</evidence>